<keyword evidence="3" id="KW-0810">Translation regulation</keyword>
<name>A0A7L5AE66_9MICO</name>
<evidence type="ECO:0000256" key="1">
    <source>
        <dbReference type="ARBA" id="ARBA00022490"/>
    </source>
</evidence>
<reference evidence="4 5" key="1">
    <citation type="submission" date="2016-09" db="EMBL/GenBank/DDBJ databases">
        <title>Complete genome sequence of microbes from the polar regions.</title>
        <authorList>
            <person name="Liao L."/>
            <person name="Chen B."/>
        </authorList>
    </citation>
    <scope>NUCLEOTIDE SEQUENCE [LARGE SCALE GENOMIC DNA]</scope>
    <source>
        <strain evidence="4 5">ZS314</strain>
    </source>
</reference>
<protein>
    <recommendedName>
        <fullName evidence="6">Flagellar assembly protein FliW</fullName>
    </recommendedName>
</protein>
<gene>
    <name evidence="4" type="ORF">BHD05_02160</name>
</gene>
<dbReference type="KEGG" id="mant:BHD05_02160"/>
<dbReference type="InterPro" id="IPR003775">
    <property type="entry name" value="Flagellar_assembly_factor_FliW"/>
</dbReference>
<dbReference type="PANTHER" id="PTHR39190:SF1">
    <property type="entry name" value="FLAGELLAR ASSEMBLY FACTOR FLIW"/>
    <property type="match status" value="1"/>
</dbReference>
<proteinExistence type="predicted"/>
<sequence length="126" mass="13280">MSAALTFLTPPPGLEPLLDFTLDDIAGAAGVYSLQSAADDRIRLFVLDAGVFLPEYSPEISDVQGSALDLTTGEDAMVLVVANPGGDGTTVNLLAPIVVNSTTGRCVQVILDDQAWSMHERLTPQH</sequence>
<dbReference type="InterPro" id="IPR024046">
    <property type="entry name" value="Flagellar_assmbl_FliW_dom_sf"/>
</dbReference>
<dbReference type="AlphaFoldDB" id="A0A7L5AE66"/>
<dbReference type="SUPFAM" id="SSF141457">
    <property type="entry name" value="BH3618-like"/>
    <property type="match status" value="1"/>
</dbReference>
<dbReference type="RefSeq" id="WP_161884969.1">
    <property type="nucleotide sequence ID" value="NZ_CP017146.1"/>
</dbReference>
<dbReference type="Proteomes" id="UP000464507">
    <property type="component" value="Chromosome"/>
</dbReference>
<dbReference type="Gene3D" id="2.30.290.10">
    <property type="entry name" value="BH3618-like"/>
    <property type="match status" value="1"/>
</dbReference>
<organism evidence="4 5">
    <name type="scientific">Marisediminicola antarctica</name>
    <dbReference type="NCBI Taxonomy" id="674079"/>
    <lineage>
        <taxon>Bacteria</taxon>
        <taxon>Bacillati</taxon>
        <taxon>Actinomycetota</taxon>
        <taxon>Actinomycetes</taxon>
        <taxon>Micrococcales</taxon>
        <taxon>Microbacteriaceae</taxon>
        <taxon>Marisediminicola</taxon>
    </lineage>
</organism>
<keyword evidence="5" id="KW-1185">Reference proteome</keyword>
<evidence type="ECO:0000313" key="5">
    <source>
        <dbReference type="Proteomes" id="UP000464507"/>
    </source>
</evidence>
<evidence type="ECO:0008006" key="6">
    <source>
        <dbReference type="Google" id="ProtNLM"/>
    </source>
</evidence>
<evidence type="ECO:0000313" key="4">
    <source>
        <dbReference type="EMBL" id="QHO68608.1"/>
    </source>
</evidence>
<keyword evidence="1" id="KW-0963">Cytoplasm</keyword>
<dbReference type="EMBL" id="CP017146">
    <property type="protein sequence ID" value="QHO68608.1"/>
    <property type="molecule type" value="Genomic_DNA"/>
</dbReference>
<dbReference type="OrthoDB" id="3268119at2"/>
<evidence type="ECO:0000256" key="3">
    <source>
        <dbReference type="ARBA" id="ARBA00022845"/>
    </source>
</evidence>
<dbReference type="GO" id="GO:0006417">
    <property type="term" value="P:regulation of translation"/>
    <property type="evidence" value="ECO:0007669"/>
    <property type="project" value="UniProtKB-KW"/>
</dbReference>
<dbReference type="GO" id="GO:0044780">
    <property type="term" value="P:bacterial-type flagellum assembly"/>
    <property type="evidence" value="ECO:0007669"/>
    <property type="project" value="InterPro"/>
</dbReference>
<evidence type="ECO:0000256" key="2">
    <source>
        <dbReference type="ARBA" id="ARBA00022795"/>
    </source>
</evidence>
<accession>A0A7L5AE66</accession>
<dbReference type="PANTHER" id="PTHR39190">
    <property type="entry name" value="FLAGELLAR ASSEMBLY FACTOR FLIW"/>
    <property type="match status" value="1"/>
</dbReference>
<dbReference type="Pfam" id="PF02623">
    <property type="entry name" value="FliW"/>
    <property type="match status" value="1"/>
</dbReference>
<keyword evidence="2" id="KW-1005">Bacterial flagellum biogenesis</keyword>